<evidence type="ECO:0000259" key="9">
    <source>
        <dbReference type="PROSITE" id="PS50157"/>
    </source>
</evidence>
<feature type="domain" description="C2H2-type" evidence="9">
    <location>
        <begin position="11"/>
        <end position="38"/>
    </location>
</feature>
<dbReference type="VEuPathDB" id="FungiDB:CAGL0I02816g"/>
<reference evidence="10 11" key="1">
    <citation type="journal article" date="2004" name="Nature">
        <title>Genome evolution in yeasts.</title>
        <authorList>
            <consortium name="Genolevures"/>
            <person name="Dujon B."/>
            <person name="Sherman D."/>
            <person name="Fischer G."/>
            <person name="Durrens P."/>
            <person name="Casaregola S."/>
            <person name="Lafontaine I."/>
            <person name="de Montigny J."/>
            <person name="Marck C."/>
            <person name="Neuveglise C."/>
            <person name="Talla E."/>
            <person name="Goffard N."/>
            <person name="Frangeul L."/>
            <person name="Aigle M."/>
            <person name="Anthouard V."/>
            <person name="Babour A."/>
            <person name="Barbe V."/>
            <person name="Barnay S."/>
            <person name="Blanchin S."/>
            <person name="Beckerich J.M."/>
            <person name="Beyne E."/>
            <person name="Bleykasten C."/>
            <person name="Boisrame A."/>
            <person name="Boyer J."/>
            <person name="Cattolico L."/>
            <person name="Confanioleri F."/>
            <person name="de Daruvar A."/>
            <person name="Despons L."/>
            <person name="Fabre E."/>
            <person name="Fairhead C."/>
            <person name="Ferry-Dumazet H."/>
            <person name="Groppi A."/>
            <person name="Hantraye F."/>
            <person name="Hennequin C."/>
            <person name="Jauniaux N."/>
            <person name="Joyet P."/>
            <person name="Kachouri R."/>
            <person name="Kerrest A."/>
            <person name="Koszul R."/>
            <person name="Lemaire M."/>
            <person name="Lesur I."/>
            <person name="Ma L."/>
            <person name="Muller H."/>
            <person name="Nicaud J.M."/>
            <person name="Nikolski M."/>
            <person name="Oztas S."/>
            <person name="Ozier-Kalogeropoulos O."/>
            <person name="Pellenz S."/>
            <person name="Potier S."/>
            <person name="Richard G.F."/>
            <person name="Straub M.L."/>
            <person name="Suleau A."/>
            <person name="Swennene D."/>
            <person name="Tekaia F."/>
            <person name="Wesolowski-Louvel M."/>
            <person name="Westhof E."/>
            <person name="Wirth B."/>
            <person name="Zeniou-Meyer M."/>
            <person name="Zivanovic I."/>
            <person name="Bolotin-Fukuhara M."/>
            <person name="Thierry A."/>
            <person name="Bouchier C."/>
            <person name="Caudron B."/>
            <person name="Scarpelli C."/>
            <person name="Gaillardin C."/>
            <person name="Weissenbach J."/>
            <person name="Wincker P."/>
            <person name="Souciet J.L."/>
        </authorList>
    </citation>
    <scope>NUCLEOTIDE SEQUENCE [LARGE SCALE GENOMIC DNA]</scope>
    <source>
        <strain evidence="11">ATCC 2001 / BCRC 20586 / JCM 3761 / NBRC 0622 / NRRL Y-65 / CBS 138</strain>
    </source>
</reference>
<dbReference type="InterPro" id="IPR036236">
    <property type="entry name" value="Znf_C2H2_sf"/>
</dbReference>
<dbReference type="PANTHER" id="PTHR40626">
    <property type="entry name" value="MIP31509P"/>
    <property type="match status" value="1"/>
</dbReference>
<evidence type="ECO:0000256" key="6">
    <source>
        <dbReference type="ARBA" id="ARBA00023242"/>
    </source>
</evidence>
<name>Q6FQX1_CANGA</name>
<feature type="compositionally biased region" description="Polar residues" evidence="8">
    <location>
        <begin position="173"/>
        <end position="191"/>
    </location>
</feature>
<feature type="region of interest" description="Disordered" evidence="8">
    <location>
        <begin position="173"/>
        <end position="291"/>
    </location>
</feature>
<evidence type="ECO:0000256" key="8">
    <source>
        <dbReference type="SAM" id="MobiDB-lite"/>
    </source>
</evidence>
<evidence type="ECO:0000313" key="11">
    <source>
        <dbReference type="Proteomes" id="UP000002428"/>
    </source>
</evidence>
<dbReference type="STRING" id="284593.Q6FQX1"/>
<dbReference type="SUPFAM" id="SSF57667">
    <property type="entry name" value="beta-beta-alpha zinc fingers"/>
    <property type="match status" value="1"/>
</dbReference>
<dbReference type="AlphaFoldDB" id="Q6FQX1"/>
<dbReference type="SMART" id="SM00355">
    <property type="entry name" value="ZnF_C2H2"/>
    <property type="match status" value="2"/>
</dbReference>
<dbReference type="PROSITE" id="PS00028">
    <property type="entry name" value="ZINC_FINGER_C2H2_1"/>
    <property type="match status" value="2"/>
</dbReference>
<evidence type="ECO:0000256" key="7">
    <source>
        <dbReference type="PROSITE-ProRule" id="PRU00042"/>
    </source>
</evidence>
<evidence type="ECO:0000256" key="3">
    <source>
        <dbReference type="ARBA" id="ARBA00022737"/>
    </source>
</evidence>
<dbReference type="InterPro" id="IPR051059">
    <property type="entry name" value="VerF-like"/>
</dbReference>
<dbReference type="Gene3D" id="3.30.160.60">
    <property type="entry name" value="Classic Zinc Finger"/>
    <property type="match status" value="2"/>
</dbReference>
<evidence type="ECO:0000256" key="4">
    <source>
        <dbReference type="ARBA" id="ARBA00022771"/>
    </source>
</evidence>
<dbReference type="GO" id="GO:0000785">
    <property type="term" value="C:chromatin"/>
    <property type="evidence" value="ECO:0007669"/>
    <property type="project" value="TreeGrafter"/>
</dbReference>
<dbReference type="PANTHER" id="PTHR40626:SF31">
    <property type="entry name" value="TRANSCRIPTIONAL ACTIVATOR_REPRESSOR MOT3"/>
    <property type="match status" value="1"/>
</dbReference>
<dbReference type="GO" id="GO:0008270">
    <property type="term" value="F:zinc ion binding"/>
    <property type="evidence" value="ECO:0007669"/>
    <property type="project" value="UniProtKB-KW"/>
</dbReference>
<dbReference type="GO" id="GO:0005634">
    <property type="term" value="C:nucleus"/>
    <property type="evidence" value="ECO:0007669"/>
    <property type="project" value="UniProtKB-SubCell"/>
</dbReference>
<proteinExistence type="predicted"/>
<dbReference type="InParanoid" id="Q6FQX1"/>
<dbReference type="EMBL" id="CR380955">
    <property type="protein sequence ID" value="CAG60310.1"/>
    <property type="molecule type" value="Genomic_DNA"/>
</dbReference>
<dbReference type="HOGENOM" id="CLU_956445_0_0_1"/>
<keyword evidence="2" id="KW-0479">Metal-binding</keyword>
<organism evidence="10 11">
    <name type="scientific">Candida glabrata (strain ATCC 2001 / BCRC 20586 / JCM 3761 / NBRC 0622 / NRRL Y-65 / CBS 138)</name>
    <name type="common">Yeast</name>
    <name type="synonym">Nakaseomyces glabratus</name>
    <dbReference type="NCBI Taxonomy" id="284593"/>
    <lineage>
        <taxon>Eukaryota</taxon>
        <taxon>Fungi</taxon>
        <taxon>Dikarya</taxon>
        <taxon>Ascomycota</taxon>
        <taxon>Saccharomycotina</taxon>
        <taxon>Saccharomycetes</taxon>
        <taxon>Saccharomycetales</taxon>
        <taxon>Saccharomycetaceae</taxon>
        <taxon>Nakaseomyces</taxon>
    </lineage>
</organism>
<keyword evidence="4 7" id="KW-0863">Zinc-finger</keyword>
<sequence length="291" mass="32296">MKDYITGEKPYECDICKKRFSRKGNLAAHKMTHGKIRPFICKLDNCNKSFSQLGNMKSHQNKFHLDTLKVLTQKLATMDPDTPIPQEERELLEYFASIYKNSNKGIKGRGKGSTKVSLSPEAISRASSSPVEKRRTSRRKSSRTNNGDNVMANIPSTIDSLMTNENMQSVQNGIAHSDKSPNPNYSYSQFPPQAGGSLDDYPGASGYVNGAESSNNLNKDENSETNSKQNSSNNLMMPLTNVSGFSFSFDNSNEPVNAPQSNEQRSQLSNISQSPVNSQEPIKFKNISYKS</sequence>
<evidence type="ECO:0000313" key="10">
    <source>
        <dbReference type="EMBL" id="CAG60310.1"/>
    </source>
</evidence>
<dbReference type="GO" id="GO:0000978">
    <property type="term" value="F:RNA polymerase II cis-regulatory region sequence-specific DNA binding"/>
    <property type="evidence" value="ECO:0007669"/>
    <property type="project" value="InterPro"/>
</dbReference>
<feature type="region of interest" description="Disordered" evidence="8">
    <location>
        <begin position="105"/>
        <end position="154"/>
    </location>
</feature>
<feature type="compositionally biased region" description="Polar residues" evidence="8">
    <location>
        <begin position="224"/>
        <end position="280"/>
    </location>
</feature>
<dbReference type="Pfam" id="PF00096">
    <property type="entry name" value="zf-C2H2"/>
    <property type="match status" value="2"/>
</dbReference>
<keyword evidence="11" id="KW-1185">Reference proteome</keyword>
<dbReference type="PROSITE" id="PS50157">
    <property type="entry name" value="ZINC_FINGER_C2H2_2"/>
    <property type="match status" value="2"/>
</dbReference>
<keyword evidence="5" id="KW-0862">Zinc</keyword>
<evidence type="ECO:0000256" key="2">
    <source>
        <dbReference type="ARBA" id="ARBA00022723"/>
    </source>
</evidence>
<gene>
    <name evidence="10" type="ordered locus">CAGL0I02816g</name>
</gene>
<feature type="domain" description="C2H2-type" evidence="9">
    <location>
        <begin position="39"/>
        <end position="64"/>
    </location>
</feature>
<dbReference type="Proteomes" id="UP000002428">
    <property type="component" value="Chromosome I"/>
</dbReference>
<keyword evidence="3" id="KW-0677">Repeat</keyword>
<keyword evidence="6" id="KW-0539">Nucleus</keyword>
<evidence type="ECO:0000256" key="1">
    <source>
        <dbReference type="ARBA" id="ARBA00004123"/>
    </source>
</evidence>
<dbReference type="InterPro" id="IPR013087">
    <property type="entry name" value="Znf_C2H2_type"/>
</dbReference>
<evidence type="ECO:0000256" key="5">
    <source>
        <dbReference type="ARBA" id="ARBA00022833"/>
    </source>
</evidence>
<dbReference type="GO" id="GO:0000981">
    <property type="term" value="F:DNA-binding transcription factor activity, RNA polymerase II-specific"/>
    <property type="evidence" value="ECO:0007669"/>
    <property type="project" value="InterPro"/>
</dbReference>
<protein>
    <recommendedName>
        <fullName evidence="9">C2H2-type domain-containing protein</fullName>
    </recommendedName>
</protein>
<comment type="subcellular location">
    <subcellularLocation>
        <location evidence="1">Nucleus</location>
    </subcellularLocation>
</comment>
<dbReference type="FunFam" id="3.30.160.60:FF:002224">
    <property type="entry name" value="AZF1p Zinc-finger transcription factor"/>
    <property type="match status" value="1"/>
</dbReference>
<accession>Q6FQX1</accession>
<dbReference type="FunFam" id="3.30.160.60:FF:002157">
    <property type="entry name" value="Transcription factor"/>
    <property type="match status" value="1"/>
</dbReference>
<dbReference type="eggNOG" id="KOG1721">
    <property type="taxonomic scope" value="Eukaryota"/>
</dbReference>